<dbReference type="Gene3D" id="2.160.10.10">
    <property type="entry name" value="Hexapeptide repeat proteins"/>
    <property type="match status" value="1"/>
</dbReference>
<reference evidence="2" key="1">
    <citation type="journal article" date="2019" name="Int. J. Syst. Evol. Microbiol.">
        <title>The Global Catalogue of Microorganisms (GCM) 10K type strain sequencing project: providing services to taxonomists for standard genome sequencing and annotation.</title>
        <authorList>
            <consortium name="The Broad Institute Genomics Platform"/>
            <consortium name="The Broad Institute Genome Sequencing Center for Infectious Disease"/>
            <person name="Wu L."/>
            <person name="Ma J."/>
        </authorList>
    </citation>
    <scope>NUCLEOTIDE SEQUENCE [LARGE SCALE GENOMIC DNA]</scope>
    <source>
        <strain evidence="2">JCM 14046</strain>
    </source>
</reference>
<comment type="caution">
    <text evidence="1">The sequence shown here is derived from an EMBL/GenBank/DDBJ whole genome shotgun (WGS) entry which is preliminary data.</text>
</comment>
<gene>
    <name evidence="1" type="ORF">GCM10009737_25630</name>
</gene>
<proteinExistence type="predicted"/>
<name>A0ABP5AUB5_9ACTN</name>
<dbReference type="InterPro" id="IPR047324">
    <property type="entry name" value="LbH_gamma_CA-like"/>
</dbReference>
<dbReference type="SUPFAM" id="SSF51161">
    <property type="entry name" value="Trimeric LpxA-like enzymes"/>
    <property type="match status" value="1"/>
</dbReference>
<sequence>MATPPAANPPASGPTGATLIALGDRRPTVHPDAWVAPGAVLVGDVTLEAGASVWYGCVLRADVNPIVIGEDSNVQDGTVVHADRSDGVHVGARVSIGHQALVHGCTVADGALVGMGSRLLSRSRVGAGALVAAGAVVREGFEVPDHSLVAGVPGVVRRELTGAERERVRDNAETYLALRESHRAATT</sequence>
<dbReference type="EMBL" id="BAAAMY010000005">
    <property type="protein sequence ID" value="GAA1922949.1"/>
    <property type="molecule type" value="Genomic_DNA"/>
</dbReference>
<protein>
    <submittedName>
        <fullName evidence="1">Gamma carbonic anhydrase family protein</fullName>
    </submittedName>
</protein>
<dbReference type="RefSeq" id="WP_344007792.1">
    <property type="nucleotide sequence ID" value="NZ_BAAAMY010000005.1"/>
</dbReference>
<evidence type="ECO:0000313" key="2">
    <source>
        <dbReference type="Proteomes" id="UP001501612"/>
    </source>
</evidence>
<evidence type="ECO:0000313" key="1">
    <source>
        <dbReference type="EMBL" id="GAA1922949.1"/>
    </source>
</evidence>
<keyword evidence="2" id="KW-1185">Reference proteome</keyword>
<dbReference type="PANTHER" id="PTHR13061:SF29">
    <property type="entry name" value="GAMMA CARBONIC ANHYDRASE-LIKE 1, MITOCHONDRIAL-RELATED"/>
    <property type="match status" value="1"/>
</dbReference>
<dbReference type="Proteomes" id="UP001501612">
    <property type="component" value="Unassembled WGS sequence"/>
</dbReference>
<dbReference type="InterPro" id="IPR011004">
    <property type="entry name" value="Trimer_LpxA-like_sf"/>
</dbReference>
<dbReference type="PANTHER" id="PTHR13061">
    <property type="entry name" value="DYNACTIN SUBUNIT P25"/>
    <property type="match status" value="1"/>
</dbReference>
<accession>A0ABP5AUB5</accession>
<dbReference type="InterPro" id="IPR050484">
    <property type="entry name" value="Transf_Hexapept/Carb_Anhydrase"/>
</dbReference>
<dbReference type="CDD" id="cd04645">
    <property type="entry name" value="LbH_gamma_CA_like"/>
    <property type="match status" value="1"/>
</dbReference>
<organism evidence="1 2">
    <name type="scientific">Nocardioides lentus</name>
    <dbReference type="NCBI Taxonomy" id="338077"/>
    <lineage>
        <taxon>Bacteria</taxon>
        <taxon>Bacillati</taxon>
        <taxon>Actinomycetota</taxon>
        <taxon>Actinomycetes</taxon>
        <taxon>Propionibacteriales</taxon>
        <taxon>Nocardioidaceae</taxon>
        <taxon>Nocardioides</taxon>
    </lineage>
</organism>